<feature type="domain" description="Aminotransferase-like plant mobile" evidence="2">
    <location>
        <begin position="1"/>
        <end position="119"/>
    </location>
</feature>
<feature type="compositionally biased region" description="Polar residues" evidence="1">
    <location>
        <begin position="50"/>
        <end position="63"/>
    </location>
</feature>
<gene>
    <name evidence="3" type="ORF">Scep_022574</name>
</gene>
<dbReference type="PANTHER" id="PTHR46033">
    <property type="entry name" value="PROTEIN MAIN-LIKE 2"/>
    <property type="match status" value="1"/>
</dbReference>
<protein>
    <recommendedName>
        <fullName evidence="2">Aminotransferase-like plant mobile domain-containing protein</fullName>
    </recommendedName>
</protein>
<proteinExistence type="predicted"/>
<feature type="region of interest" description="Disordered" evidence="1">
    <location>
        <begin position="43"/>
        <end position="67"/>
    </location>
</feature>
<name>A0AAP0F5P7_9MAGN</name>
<dbReference type="InterPro" id="IPR019557">
    <property type="entry name" value="AminoTfrase-like_pln_mobile"/>
</dbReference>
<evidence type="ECO:0000259" key="2">
    <source>
        <dbReference type="Pfam" id="PF10536"/>
    </source>
</evidence>
<dbReference type="AlphaFoldDB" id="A0AAP0F5P7"/>
<evidence type="ECO:0000313" key="4">
    <source>
        <dbReference type="Proteomes" id="UP001419268"/>
    </source>
</evidence>
<evidence type="ECO:0000313" key="3">
    <source>
        <dbReference type="EMBL" id="KAK9105730.1"/>
    </source>
</evidence>
<dbReference type="PANTHER" id="PTHR46033:SF8">
    <property type="entry name" value="PROTEIN MAINTENANCE OF MERISTEMS-LIKE"/>
    <property type="match status" value="1"/>
</dbReference>
<accession>A0AAP0F5P7</accession>
<organism evidence="3 4">
    <name type="scientific">Stephania cephalantha</name>
    <dbReference type="NCBI Taxonomy" id="152367"/>
    <lineage>
        <taxon>Eukaryota</taxon>
        <taxon>Viridiplantae</taxon>
        <taxon>Streptophyta</taxon>
        <taxon>Embryophyta</taxon>
        <taxon>Tracheophyta</taxon>
        <taxon>Spermatophyta</taxon>
        <taxon>Magnoliopsida</taxon>
        <taxon>Ranunculales</taxon>
        <taxon>Menispermaceae</taxon>
        <taxon>Menispermoideae</taxon>
        <taxon>Cissampelideae</taxon>
        <taxon>Stephania</taxon>
    </lineage>
</organism>
<dbReference type="Proteomes" id="UP001419268">
    <property type="component" value="Unassembled WGS sequence"/>
</dbReference>
<evidence type="ECO:0000256" key="1">
    <source>
        <dbReference type="SAM" id="MobiDB-lite"/>
    </source>
</evidence>
<reference evidence="3 4" key="1">
    <citation type="submission" date="2024-01" db="EMBL/GenBank/DDBJ databases">
        <title>Genome assemblies of Stephania.</title>
        <authorList>
            <person name="Yang L."/>
        </authorList>
    </citation>
    <scope>NUCLEOTIDE SEQUENCE [LARGE SCALE GENOMIC DNA]</scope>
    <source>
        <strain evidence="3">JXDWG</strain>
        <tissue evidence="3">Leaf</tissue>
    </source>
</reference>
<dbReference type="Pfam" id="PF10536">
    <property type="entry name" value="PMD"/>
    <property type="match status" value="1"/>
</dbReference>
<comment type="caution">
    <text evidence="3">The sequence shown here is derived from an EMBL/GenBank/DDBJ whole genome shotgun (WGS) entry which is preliminary data.</text>
</comment>
<keyword evidence="4" id="KW-1185">Reference proteome</keyword>
<dbReference type="EMBL" id="JBBNAG010000009">
    <property type="protein sequence ID" value="KAK9105730.1"/>
    <property type="molecule type" value="Genomic_DNA"/>
</dbReference>
<dbReference type="GO" id="GO:0010073">
    <property type="term" value="P:meristem maintenance"/>
    <property type="evidence" value="ECO:0007669"/>
    <property type="project" value="InterPro"/>
</dbReference>
<dbReference type="InterPro" id="IPR044824">
    <property type="entry name" value="MAIN-like"/>
</dbReference>
<sequence>MTITLQDVQIILGLPVDGLPITGRVEQDYNALCLTQPGFPFPENNRPVADSNSPTVTMVSKPSTDADDEDVQRYARAYILQLLGGTLFADKSNNLVHITYLQFLEDFEAADKINWGSATRLTYIDSYVLHRYRWSRDSKT</sequence>